<dbReference type="PROSITE" id="PS51828">
    <property type="entry name" value="PTX_2"/>
    <property type="match status" value="1"/>
</dbReference>
<accession>A0AAD1TGM3</accession>
<evidence type="ECO:0000256" key="2">
    <source>
        <dbReference type="ARBA" id="ARBA00004613"/>
    </source>
</evidence>
<protein>
    <recommendedName>
        <fullName evidence="10">C-reactive protein</fullName>
    </recommendedName>
</protein>
<dbReference type="GO" id="GO:0046872">
    <property type="term" value="F:metal ion binding"/>
    <property type="evidence" value="ECO:0007669"/>
    <property type="project" value="UniProtKB-KW"/>
</dbReference>
<dbReference type="Proteomes" id="UP001295444">
    <property type="component" value="Chromosome 13"/>
</dbReference>
<sequence length="282" mass="32224">MRFEPILVGLCSMQMARYIVWFVIITGCIAQEDMDRKVFLFPKETATAFITLKPEQSEPLKKFTVCLQSYTQLTREHSLFSLANSGTESDNTFLIYLEPPNYCMVYINQEEIRFRIDSEVLELKHTCASWDSDTGVVQLWINGKAYPRRVSNKGFTILAPYSIILGQEQDSYGGGFDAKQSFVGEISDVHMWDYVLTFEDINNVLSNVKNGNVVSWKSLWYESKGEVFVQPKLQCQVCWEPAPNERCLGSPIGFRYKVDLAVEPEYKTETLACVDGFANNTI</sequence>
<dbReference type="PANTHER" id="PTHR45869">
    <property type="entry name" value="C-REACTIVE PROTEIN-RELATED"/>
    <property type="match status" value="1"/>
</dbReference>
<feature type="domain" description="Pentraxin (PTX)" evidence="12">
    <location>
        <begin position="35"/>
        <end position="235"/>
    </location>
</feature>
<evidence type="ECO:0000256" key="7">
    <source>
        <dbReference type="ARBA" id="ARBA00022837"/>
    </source>
</evidence>
<comment type="similarity">
    <text evidence="9">Belongs to the pentraxin family.</text>
</comment>
<evidence type="ECO:0000256" key="11">
    <source>
        <dbReference type="PROSITE-ProRule" id="PRU01172"/>
    </source>
</evidence>
<keyword evidence="4" id="KW-0964">Secreted</keyword>
<evidence type="ECO:0000259" key="12">
    <source>
        <dbReference type="PROSITE" id="PS51828"/>
    </source>
</evidence>
<dbReference type="InterPro" id="IPR001759">
    <property type="entry name" value="PTX_dom"/>
</dbReference>
<keyword evidence="14" id="KW-1185">Reference proteome</keyword>
<evidence type="ECO:0000256" key="8">
    <source>
        <dbReference type="ARBA" id="ARBA00023157"/>
    </source>
</evidence>
<evidence type="ECO:0000256" key="3">
    <source>
        <dbReference type="ARBA" id="ARBA00022486"/>
    </source>
</evidence>
<organism evidence="13 14">
    <name type="scientific">Pelobates cultripes</name>
    <name type="common">Western spadefoot toad</name>
    <dbReference type="NCBI Taxonomy" id="61616"/>
    <lineage>
        <taxon>Eukaryota</taxon>
        <taxon>Metazoa</taxon>
        <taxon>Chordata</taxon>
        <taxon>Craniata</taxon>
        <taxon>Vertebrata</taxon>
        <taxon>Euteleostomi</taxon>
        <taxon>Amphibia</taxon>
        <taxon>Batrachia</taxon>
        <taxon>Anura</taxon>
        <taxon>Pelobatoidea</taxon>
        <taxon>Pelobatidae</taxon>
        <taxon>Pelobates</taxon>
    </lineage>
</organism>
<dbReference type="Gene3D" id="2.60.120.200">
    <property type="match status" value="1"/>
</dbReference>
<dbReference type="Pfam" id="PF00354">
    <property type="entry name" value="Pentaxin"/>
    <property type="match status" value="1"/>
</dbReference>
<comment type="caution">
    <text evidence="11">Lacks conserved residue(s) required for the propagation of feature annotation.</text>
</comment>
<keyword evidence="3" id="KW-0011">Acute phase</keyword>
<keyword evidence="6" id="KW-0732">Signal</keyword>
<dbReference type="InterPro" id="IPR051005">
    <property type="entry name" value="Pentraxin_domain"/>
</dbReference>
<keyword evidence="7" id="KW-0106">Calcium</keyword>
<dbReference type="CDD" id="cd00152">
    <property type="entry name" value="PTX"/>
    <property type="match status" value="1"/>
</dbReference>
<comment type="cofactor">
    <cofactor evidence="1">
        <name>Ca(2+)</name>
        <dbReference type="ChEBI" id="CHEBI:29108"/>
    </cofactor>
</comment>
<dbReference type="InterPro" id="IPR030476">
    <property type="entry name" value="Pentaxin_CS"/>
</dbReference>
<feature type="non-terminal residue" evidence="13">
    <location>
        <position position="282"/>
    </location>
</feature>
<gene>
    <name evidence="13" type="ORF">PECUL_23A024212</name>
</gene>
<evidence type="ECO:0000256" key="9">
    <source>
        <dbReference type="ARBA" id="ARBA00038102"/>
    </source>
</evidence>
<evidence type="ECO:0000256" key="10">
    <source>
        <dbReference type="ARBA" id="ARBA00040546"/>
    </source>
</evidence>
<comment type="subcellular location">
    <subcellularLocation>
        <location evidence="2">Secreted</location>
    </subcellularLocation>
</comment>
<name>A0AAD1TGM3_PELCU</name>
<evidence type="ECO:0000256" key="6">
    <source>
        <dbReference type="ARBA" id="ARBA00022729"/>
    </source>
</evidence>
<proteinExistence type="inferred from homology"/>
<dbReference type="GO" id="GO:0005576">
    <property type="term" value="C:extracellular region"/>
    <property type="evidence" value="ECO:0007669"/>
    <property type="project" value="UniProtKB-SubCell"/>
</dbReference>
<dbReference type="GO" id="GO:0006953">
    <property type="term" value="P:acute-phase response"/>
    <property type="evidence" value="ECO:0007669"/>
    <property type="project" value="UniProtKB-KW"/>
</dbReference>
<dbReference type="PANTHER" id="PTHR45869:SF7">
    <property type="entry name" value="C-REACTIVE PROTEIN"/>
    <property type="match status" value="1"/>
</dbReference>
<dbReference type="PROSITE" id="PS51257">
    <property type="entry name" value="PROKAR_LIPOPROTEIN"/>
    <property type="match status" value="1"/>
</dbReference>
<dbReference type="InterPro" id="IPR013320">
    <property type="entry name" value="ConA-like_dom_sf"/>
</dbReference>
<dbReference type="EMBL" id="OW240924">
    <property type="protein sequence ID" value="CAH2326767.1"/>
    <property type="molecule type" value="Genomic_DNA"/>
</dbReference>
<evidence type="ECO:0000313" key="13">
    <source>
        <dbReference type="EMBL" id="CAH2326767.1"/>
    </source>
</evidence>
<evidence type="ECO:0000256" key="5">
    <source>
        <dbReference type="ARBA" id="ARBA00022723"/>
    </source>
</evidence>
<keyword evidence="8" id="KW-1015">Disulfide bond</keyword>
<dbReference type="SMART" id="SM00159">
    <property type="entry name" value="PTX"/>
    <property type="match status" value="1"/>
</dbReference>
<evidence type="ECO:0000313" key="14">
    <source>
        <dbReference type="Proteomes" id="UP001295444"/>
    </source>
</evidence>
<dbReference type="AlphaFoldDB" id="A0AAD1TGM3"/>
<keyword evidence="5" id="KW-0479">Metal-binding</keyword>
<dbReference type="PRINTS" id="PR00895">
    <property type="entry name" value="PENTAXIN"/>
</dbReference>
<reference evidence="13" key="1">
    <citation type="submission" date="2022-03" db="EMBL/GenBank/DDBJ databases">
        <authorList>
            <person name="Alioto T."/>
            <person name="Alioto T."/>
            <person name="Gomez Garrido J."/>
        </authorList>
    </citation>
    <scope>NUCLEOTIDE SEQUENCE</scope>
</reference>
<dbReference type="FunFam" id="2.60.120.200:FF:000070">
    <property type="entry name" value="Serum amyloid P-component"/>
    <property type="match status" value="1"/>
</dbReference>
<dbReference type="SUPFAM" id="SSF49899">
    <property type="entry name" value="Concanavalin A-like lectins/glucanases"/>
    <property type="match status" value="1"/>
</dbReference>
<evidence type="ECO:0000256" key="1">
    <source>
        <dbReference type="ARBA" id="ARBA00001913"/>
    </source>
</evidence>
<evidence type="ECO:0000256" key="4">
    <source>
        <dbReference type="ARBA" id="ARBA00022525"/>
    </source>
</evidence>
<dbReference type="PROSITE" id="PS00289">
    <property type="entry name" value="PTX_1"/>
    <property type="match status" value="1"/>
</dbReference>